<dbReference type="InterPro" id="IPR012427">
    <property type="entry name" value="DUF1622"/>
</dbReference>
<dbReference type="PANTHER" id="PTHR38468">
    <property type="entry name" value="SLL0939 PROTEIN"/>
    <property type="match status" value="1"/>
</dbReference>
<evidence type="ECO:0000313" key="3">
    <source>
        <dbReference type="EMBL" id="MBC3541621.1"/>
    </source>
</evidence>
<keyword evidence="2" id="KW-0812">Transmembrane</keyword>
<dbReference type="EMBL" id="JACOAF010000042">
    <property type="protein sequence ID" value="MBC3541621.1"/>
    <property type="molecule type" value="Genomic_DNA"/>
</dbReference>
<evidence type="ECO:0000313" key="4">
    <source>
        <dbReference type="Proteomes" id="UP000659698"/>
    </source>
</evidence>
<reference evidence="3 4" key="1">
    <citation type="journal article" date="2019" name="Int. J. Syst. Evol. Microbiol.">
        <title>Rufibacter sediminis sp. nov., isolated from freshwater lake sediment.</title>
        <authorList>
            <person name="Qu J.H."/>
            <person name="Zhang L.J."/>
            <person name="Fu Y.H."/>
            <person name="Li H.F."/>
        </authorList>
    </citation>
    <scope>NUCLEOTIDE SEQUENCE [LARGE SCALE GENOMIC DNA]</scope>
    <source>
        <strain evidence="3 4">H-1</strain>
    </source>
</reference>
<sequence length="150" mass="16466">MRYLLQNQLDTPATESPLGGIEETIIQGVQALKLFIETIGALIIGVGVLIALFYIIKGLIPPQVESYNKIRLVLARYLALALEFQLGADILSTAIAPSWDQIGKLGAIAVIRTALNYFLAQEMKEERKAETEGSIDKTMVPDANHVQKTE</sequence>
<keyword evidence="2" id="KW-1133">Transmembrane helix</keyword>
<comment type="caution">
    <text evidence="3">The sequence shown here is derived from an EMBL/GenBank/DDBJ whole genome shotgun (WGS) entry which is preliminary data.</text>
</comment>
<name>A0ABR6VWQ0_9BACT</name>
<evidence type="ECO:0000256" key="2">
    <source>
        <dbReference type="SAM" id="Phobius"/>
    </source>
</evidence>
<dbReference type="PANTHER" id="PTHR38468:SF1">
    <property type="entry name" value="SLL0939 PROTEIN"/>
    <property type="match status" value="1"/>
</dbReference>
<dbReference type="RefSeq" id="WP_186640688.1">
    <property type="nucleotide sequence ID" value="NZ_JACOAF010000042.1"/>
</dbReference>
<proteinExistence type="predicted"/>
<organism evidence="3 4">
    <name type="scientific">Rufibacter sediminis</name>
    <dbReference type="NCBI Taxonomy" id="2762756"/>
    <lineage>
        <taxon>Bacteria</taxon>
        <taxon>Pseudomonadati</taxon>
        <taxon>Bacteroidota</taxon>
        <taxon>Cytophagia</taxon>
        <taxon>Cytophagales</taxon>
        <taxon>Hymenobacteraceae</taxon>
        <taxon>Rufibacter</taxon>
    </lineage>
</organism>
<accession>A0ABR6VWQ0</accession>
<dbReference type="Pfam" id="PF07784">
    <property type="entry name" value="DUF1622"/>
    <property type="match status" value="1"/>
</dbReference>
<dbReference type="Proteomes" id="UP000659698">
    <property type="component" value="Unassembled WGS sequence"/>
</dbReference>
<feature type="transmembrane region" description="Helical" evidence="2">
    <location>
        <begin position="34"/>
        <end position="56"/>
    </location>
</feature>
<evidence type="ECO:0000256" key="1">
    <source>
        <dbReference type="SAM" id="MobiDB-lite"/>
    </source>
</evidence>
<keyword evidence="4" id="KW-1185">Reference proteome</keyword>
<feature type="region of interest" description="Disordered" evidence="1">
    <location>
        <begin position="129"/>
        <end position="150"/>
    </location>
</feature>
<keyword evidence="2" id="KW-0472">Membrane</keyword>
<protein>
    <submittedName>
        <fullName evidence="3">DUF1622 domain-containing protein</fullName>
    </submittedName>
</protein>
<gene>
    <name evidence="3" type="ORF">H7U12_18140</name>
</gene>